<comment type="caution">
    <text evidence="1">The sequence shown here is derived from an EMBL/GenBank/DDBJ whole genome shotgun (WGS) entry which is preliminary data.</text>
</comment>
<gene>
    <name evidence="1" type="ORF">J7I44_04315</name>
</gene>
<accession>A0ABS4DKD2</accession>
<sequence length="278" mass="31424">MDEEIFRRMLAMHSSPEIQACLAAVESIAGYKLSAVDRQPFLYFHNYLTNPEPKFITEWRSSPTTEARYTAFANGILHDVQNTFACVLYHYGRLKSIETSVVEGLERHDYRRALGTSTLALGNTLILDFEYQAFILALRRCLDYLARAVCTYFKNDFHSFRRLSKFLEKLTPIEVSAPLIEVHQRYVPNFEFVLSDGERKSLRDRISHYGYVQAGTVNLSRRGFLLAGGGENLGSGGAHGSATLSEVLDAHVKNLRGCLRDMILCYVDSIGRHEAPTA</sequence>
<keyword evidence="2" id="KW-1185">Reference proteome</keyword>
<reference evidence="1 2" key="1">
    <citation type="submission" date="2021-04" db="EMBL/GenBank/DDBJ databases">
        <authorList>
            <person name="Huq M.A."/>
        </authorList>
    </citation>
    <scope>NUCLEOTIDE SEQUENCE [LARGE SCALE GENOMIC DNA]</scope>
    <source>
        <strain evidence="1 2">MAH-13</strain>
    </source>
</reference>
<organism evidence="1 2">
    <name type="scientific">Frateuria flava</name>
    <dbReference type="NCBI Taxonomy" id="2821489"/>
    <lineage>
        <taxon>Bacteria</taxon>
        <taxon>Pseudomonadati</taxon>
        <taxon>Pseudomonadota</taxon>
        <taxon>Gammaproteobacteria</taxon>
        <taxon>Lysobacterales</taxon>
        <taxon>Rhodanobacteraceae</taxon>
        <taxon>Frateuria</taxon>
    </lineage>
</organism>
<dbReference type="Proteomes" id="UP000823790">
    <property type="component" value="Unassembled WGS sequence"/>
</dbReference>
<evidence type="ECO:0000313" key="1">
    <source>
        <dbReference type="EMBL" id="MBP1473510.1"/>
    </source>
</evidence>
<evidence type="ECO:0008006" key="3">
    <source>
        <dbReference type="Google" id="ProtNLM"/>
    </source>
</evidence>
<proteinExistence type="predicted"/>
<dbReference type="RefSeq" id="WP_209616363.1">
    <property type="nucleotide sequence ID" value="NZ_JAGJRS010000010.1"/>
</dbReference>
<protein>
    <recommendedName>
        <fullName evidence="3">Cthe-2314-like HEPN domain-containing protein</fullName>
    </recommendedName>
</protein>
<dbReference type="EMBL" id="JAGJRS010000010">
    <property type="protein sequence ID" value="MBP1473510.1"/>
    <property type="molecule type" value="Genomic_DNA"/>
</dbReference>
<name>A0ABS4DKD2_9GAMM</name>
<evidence type="ECO:0000313" key="2">
    <source>
        <dbReference type="Proteomes" id="UP000823790"/>
    </source>
</evidence>